<feature type="compositionally biased region" description="Polar residues" evidence="1">
    <location>
        <begin position="58"/>
        <end position="71"/>
    </location>
</feature>
<gene>
    <name evidence="4" type="ORF">TrCOL_g883</name>
</gene>
<dbReference type="OrthoDB" id="441660at2759"/>
<feature type="compositionally biased region" description="Polar residues" evidence="1">
    <location>
        <begin position="1131"/>
        <end position="1141"/>
    </location>
</feature>
<dbReference type="PANTHER" id="PTHR22801:SF63">
    <property type="entry name" value="C-TYPE LECTIN DOMAIN-CONTAINING PROTEIN"/>
    <property type="match status" value="1"/>
</dbReference>
<feature type="region of interest" description="Disordered" evidence="1">
    <location>
        <begin position="1127"/>
        <end position="1150"/>
    </location>
</feature>
<protein>
    <recommendedName>
        <fullName evidence="3">C-type lectin domain-containing protein</fullName>
    </recommendedName>
</protein>
<dbReference type="Pfam" id="PF00059">
    <property type="entry name" value="Lectin_C"/>
    <property type="match status" value="1"/>
</dbReference>
<feature type="region of interest" description="Disordered" evidence="1">
    <location>
        <begin position="1514"/>
        <end position="1541"/>
    </location>
</feature>
<feature type="compositionally biased region" description="Low complexity" evidence="1">
    <location>
        <begin position="443"/>
        <end position="467"/>
    </location>
</feature>
<dbReference type="SUPFAM" id="SSF56436">
    <property type="entry name" value="C-type lectin-like"/>
    <property type="match status" value="1"/>
</dbReference>
<dbReference type="InterPro" id="IPR016187">
    <property type="entry name" value="CTDL_fold"/>
</dbReference>
<comment type="caution">
    <text evidence="4">The sequence shown here is derived from an EMBL/GenBank/DDBJ whole genome shotgun (WGS) entry which is preliminary data.</text>
</comment>
<evidence type="ECO:0000259" key="3">
    <source>
        <dbReference type="PROSITE" id="PS50041"/>
    </source>
</evidence>
<evidence type="ECO:0000313" key="4">
    <source>
        <dbReference type="EMBL" id="GMI48089.1"/>
    </source>
</evidence>
<evidence type="ECO:0000313" key="5">
    <source>
        <dbReference type="Proteomes" id="UP001165065"/>
    </source>
</evidence>
<dbReference type="InterPro" id="IPR016186">
    <property type="entry name" value="C-type_lectin-like/link_sf"/>
</dbReference>
<dbReference type="Gene3D" id="2.60.120.200">
    <property type="match status" value="1"/>
</dbReference>
<dbReference type="CDD" id="cd00037">
    <property type="entry name" value="CLECT"/>
    <property type="match status" value="1"/>
</dbReference>
<dbReference type="InterPro" id="IPR050801">
    <property type="entry name" value="Ca-Dep_Lectins_ImmuneDev"/>
</dbReference>
<dbReference type="InterPro" id="IPR013320">
    <property type="entry name" value="ConA-like_dom_sf"/>
</dbReference>
<dbReference type="InterPro" id="IPR001304">
    <property type="entry name" value="C-type_lectin-like"/>
</dbReference>
<feature type="domain" description="C-type lectin" evidence="3">
    <location>
        <begin position="2538"/>
        <end position="2655"/>
    </location>
</feature>
<feature type="region of interest" description="Disordered" evidence="1">
    <location>
        <begin position="428"/>
        <end position="467"/>
    </location>
</feature>
<sequence>MPTLDPSAIFRGLRSLSSGRSFKEFDEFEERQDQSGFEGVNPMASAHPGYHAGGHKFTASSRPAAPSQTSADGYPPLPNQANTQVVELEMQDLQRTCSLGADLRDTESSVPQMINVGGSSSRDLASSFTSDGGFSLSSSSTGHDAMVRSKSFLPTTKSDSACCPPPCCSYYYNHPDTGKKYACRGCVWFWVIYVIFLTWSIVDLLPMVFEENPDNLYKMNFVAINDVCDASSIPYDVDVDFALPFHGELVHLNEIDMTVYKNDNPGRIPGHVDKSEVVSSSFQPLWDGDNILRGGSSKMFFSSSAILKSLEGAGELATNMMNEYDFQSIVSLKVPIFTARLMFPIWYTMEMDMYYTCGFSDVDSYGKECDRNWSLTKKSLSCEYVCQFEDYPILPLKHWYPALYAEDRGVDEDNIVIPDAKDAAGCVEKKTSQRRRRLERHFTSTSTSPAPQSSSPASPSHRSLASSSASYPDYTDFMDPSDPKYELQKLWQEYHYCDAYSTFCSYSEVIRSIKVWSDTDDVVSEIPTRSNMVTPNITMLLGELPVKATVPPLDLDIFYSNLDILPDSPDSPVFTKDRMAKARSHTLHKTLDWEVSFSADAFIAGPEGSEGSPTNGQLKDLQDSIDDFLSLNDMFIYARGSQNSEIEQTCDLQKLIAVMPPMRITMYSNLTQTLVCDAPEDPLEVEKEEGGVGGEGASDSPPSPSNKTKTPKTVPCPYGACLKYKQIEQDPFHMTRIDLLSVSPPSVFALANFSLNLPFPVYGDIPTIVIDVNSGNDPFCVVEISPFRIENKGDEANPNIPTFAHVNLTMVDMRTFMDKMAAMNNFDEMELWISGSTTVGLDSSYFFSLVSTMMRGFTLPLGNIAANTTSSPPSPPPVIFPPPGTPSYPKPFINVAADTSADSLVMSMSALLSESIFPSPVAFSTRDLTLTFRDDKEQETCGTFNMPSDVLLKSACSFSLDPNYCTWGGENYANMSLSFSKDQGDSLGIMLESLTDSATGKLPYPISFVNSLVTYPDHWHLNPTLLAASTVLTDCHNEINSYCLATADVKKAISCLSEPATIGLVHQTCLDALLPKGAISATLDDVWDIAHALQMANITKKARIPYTSPCEAPCPFSNPKHWYFVSDDESSNPSASPSITPSAKLKPSQSPPFEVSAFRFGNFMTGDIPLDLDCMFESYEGLRTFKSSHCKGIGDMSFDFSLGAEVFVGMPSLTEDIDFDFVLNTLSAVIETQDSSENSVLARLKLADLKAINDLEKGLGGGVGNITFAGYDVARLAEFAGEQNSETVKVLFDGTEEGDVLSSILSLPIFAMTFDPGNSTRISDYVDAELEIDYPLVMCPPVDSERDDCYIVNSLDCQSTTMWGGELSDKSSVYAQAGDTLSFFGEGYYQVLGEGGPDVPGNNNPGMVKMVLRKIDPSSSGSETTYDDSRMGDFPVLCASIGDVPSSVTALFSSSNTAFTLFYPLPKGDEYVGLYDVLSTVADDANGCDQPYTSAFSPSLDSVRLVSQIAVLSKPTDSDQGGSPPSPSLPPGAPPVARNSSKPLSKLSIEMNSTVNNVGLYNSMVFEGQLDTSRKLDIPQFDLELVNIALDGVVPDEPEDDLKTNAMDECQTNGGACSIFSLVQSKIFVDGPKSLPSSGKILAVVAEDGSTDLLSQVANEGLSGKPVGLSLQGIAGEREFVMKFVPFRIPQSARTFVPTSDEGDDASGERRVLLQKMASERRRRVSVSSNKQISEDDVFDAVSGFERLDPWLRNTSIYSQTEIALSGAELLVMSTLNTSFDTHYKDSKEPFLLYMETLTNFSTDIFQDLFVVDFTLPDLAFETSIAVEGYNFTSGDWHGMGTIDNSALEMTPFAELKMFGGTWSTDEPFALIKQSWMMINNTMIERGIGEIVSRNQNLTVRAQGAPGGDTLLERMLRYIRFDYMLPARAANISKSDALSELEIVVLPAQTGGVVIESIDLGSSAVPSNSQTVTSSTSISVTGQFRRLKEAGCNQCLVQVHLGFADKSGISKSDFACVYHGDPDEDSDVGYTFTESNLPTPTEPGDYFLTAVVVFDYSCDKSFEVGTIGKAAGGKRVGSLRVENGRRLSIEPYQLPPPEPCSPPMEIRNGSSTFCIKAKDSWVTLNSPQPQTAKYLRTLDDLNSVRSRRRLDEREGTYKGNEGLRVVGGLYSDDDSIVFNATINVWPHIYANVPVDFKIGAIKLDVIDVGRSSKLFGFSLEEVFMPATLGGRVKWELAARGDDEKSSLKEFIEDLFDPTVNSRKIKVDVKGTIDGSFGTRHIALGLIVSQADGRGYFDIQEQQLRRMLRTKILSTLRQYLPLFPEDDSYSKEEDSINPFEVVPNHSNPFRALTRILEDDEAADTGDPDPYGGSIAKVDIIGGSSIGSDVRLPCVVDFACPPLSESKFEAATDLLLMAEYAFIIPGGLELYWDIPEISLDVDCCIHTKLLSVTLNSDTISNADVDSPFIGTVKLEVDDAQLMYQSFTSIGTTFAPVYRIHGNPNGNMLSQIISTVEFKYDMTPKAGSSMMCKDESWVTYNELECYKLFSAPKNYASAQQACQVEGGNLLHIVDEDMNDWITKELFGEPPSSSTTVAFIGLDDRLVEGVWRWVNDGTSGGFTNWDPEALSSTFDCTSLKSDGLWSPVSCSGSMPYICEADAIPWRAPGTAAPTISPAPTPAPTSFDNICPDLVVPGSDKIDAVNSWSTFFYPTKCQGTWRLSDTDEENAYFEIIWPGVALPVQVLLPTCSITLTFEGSEVATITPGSSSDLVFQNDGTTAFLKVHIYGDPALENIKCMGQDYVEDKTKCKLAKMIDTLLKGAMETGGPLDLGIVIQYDHPFEEYGTQTISMDISLFQEEVKLRPQPGQENLLIEPTRAPTPADSYCNVKYDEIDSGELLGTGVTVKREEYMGKCCNECVNDFVAIYNNIAVDTGSSLLSSWDVFWNGVTIFMQVEICNVFPFPIQASRLKADASFMDQDGCQFSWIPGGTHDAKEDVVIAEGVVWSDTVNPLIVPAGECMFTPKVQIDAPVTTEIVTRLADEAMYKSRLCLTIKNMVVDMGLMTVNQDADDATFKWTQPLDLQKISVIGFNDCVSVPSCENEVTVKVDQNFDSSLWKVNSPDSQLAIQSSSNMRIHDADGSQASSAYLKQQINVLDDWQVDFTAKVTKTSWAGFHGGEFGFIAQNKGESAVPGDGGFAGLGEESLGVIFDVWEPWGKVFKNGGVDETANKIGLTEDVSEITSGSLNAFRITYNAYHKVLAFYFNTGTEINELLAPKMTIQEDLNTIFTTNLGYAWVGFGVKVGSGSWSRIEVSSFKFSGVKTSLVHSTIEEDKLTLPKTGSFVLDAKGSCGTFRFSGGDLFDVVLKNEAAGLEANIPSSSILDLGTGRYTINYNLAVSGSYTVWASLANDFSGVDQGQVEIGSFQVG</sequence>
<dbReference type="EMBL" id="BRYA01000375">
    <property type="protein sequence ID" value="GMI48089.1"/>
    <property type="molecule type" value="Genomic_DNA"/>
</dbReference>
<dbReference type="PANTHER" id="PTHR22801">
    <property type="entry name" value="LITHOSTATHINE"/>
    <property type="match status" value="1"/>
</dbReference>
<dbReference type="PROSITE" id="PS50041">
    <property type="entry name" value="C_TYPE_LECTIN_2"/>
    <property type="match status" value="1"/>
</dbReference>
<keyword evidence="2" id="KW-0812">Transmembrane</keyword>
<keyword evidence="5" id="KW-1185">Reference proteome</keyword>
<dbReference type="Gene3D" id="3.10.100.10">
    <property type="entry name" value="Mannose-Binding Protein A, subunit A"/>
    <property type="match status" value="1"/>
</dbReference>
<dbReference type="Proteomes" id="UP001165065">
    <property type="component" value="Unassembled WGS sequence"/>
</dbReference>
<name>A0A9W7GLU9_9STRA</name>
<feature type="compositionally biased region" description="Pro residues" evidence="1">
    <location>
        <begin position="1524"/>
        <end position="1534"/>
    </location>
</feature>
<dbReference type="SMART" id="SM00034">
    <property type="entry name" value="CLECT"/>
    <property type="match status" value="1"/>
</dbReference>
<feature type="transmembrane region" description="Helical" evidence="2">
    <location>
        <begin position="187"/>
        <end position="209"/>
    </location>
</feature>
<keyword evidence="2" id="KW-0472">Membrane</keyword>
<keyword evidence="2" id="KW-1133">Transmembrane helix</keyword>
<proteinExistence type="predicted"/>
<evidence type="ECO:0000256" key="1">
    <source>
        <dbReference type="SAM" id="MobiDB-lite"/>
    </source>
</evidence>
<reference evidence="5" key="1">
    <citation type="journal article" date="2023" name="Commun. Biol.">
        <title>Genome analysis of Parmales, the sister group of diatoms, reveals the evolutionary specialization of diatoms from phago-mixotrophs to photoautotrophs.</title>
        <authorList>
            <person name="Ban H."/>
            <person name="Sato S."/>
            <person name="Yoshikawa S."/>
            <person name="Yamada K."/>
            <person name="Nakamura Y."/>
            <person name="Ichinomiya M."/>
            <person name="Sato N."/>
            <person name="Blanc-Mathieu R."/>
            <person name="Endo H."/>
            <person name="Kuwata A."/>
            <person name="Ogata H."/>
        </authorList>
    </citation>
    <scope>NUCLEOTIDE SEQUENCE [LARGE SCALE GENOMIC DNA]</scope>
</reference>
<dbReference type="SUPFAM" id="SSF49899">
    <property type="entry name" value="Concanavalin A-like lectins/glucanases"/>
    <property type="match status" value="1"/>
</dbReference>
<accession>A0A9W7GLU9</accession>
<feature type="region of interest" description="Disordered" evidence="1">
    <location>
        <begin position="685"/>
        <end position="712"/>
    </location>
</feature>
<organism evidence="4 5">
    <name type="scientific">Triparma columacea</name>
    <dbReference type="NCBI Taxonomy" id="722753"/>
    <lineage>
        <taxon>Eukaryota</taxon>
        <taxon>Sar</taxon>
        <taxon>Stramenopiles</taxon>
        <taxon>Ochrophyta</taxon>
        <taxon>Bolidophyceae</taxon>
        <taxon>Parmales</taxon>
        <taxon>Triparmaceae</taxon>
        <taxon>Triparma</taxon>
    </lineage>
</organism>
<evidence type="ECO:0000256" key="2">
    <source>
        <dbReference type="SAM" id="Phobius"/>
    </source>
</evidence>
<feature type="region of interest" description="Disordered" evidence="1">
    <location>
        <begin position="27"/>
        <end position="80"/>
    </location>
</feature>